<dbReference type="EMBL" id="BGZK01000754">
    <property type="protein sequence ID" value="GBP59185.1"/>
    <property type="molecule type" value="Genomic_DNA"/>
</dbReference>
<gene>
    <name evidence="2" type="ORF">EVAR_53339_1</name>
</gene>
<dbReference type="Proteomes" id="UP000299102">
    <property type="component" value="Unassembled WGS sequence"/>
</dbReference>
<feature type="region of interest" description="Disordered" evidence="1">
    <location>
        <begin position="1"/>
        <end position="45"/>
    </location>
</feature>
<sequence length="71" mass="7614">METEAVNLSQSKIKNASAPNAIRPRRQIVKQLPSGGPVSRRPRCDANTDAAPPICGAQVCSVTQRRVFVVA</sequence>
<comment type="caution">
    <text evidence="2">The sequence shown here is derived from an EMBL/GenBank/DDBJ whole genome shotgun (WGS) entry which is preliminary data.</text>
</comment>
<protein>
    <submittedName>
        <fullName evidence="2">Uncharacterized protein</fullName>
    </submittedName>
</protein>
<name>A0A4C1XA89_EUMVA</name>
<keyword evidence="3" id="KW-1185">Reference proteome</keyword>
<proteinExistence type="predicted"/>
<evidence type="ECO:0000313" key="3">
    <source>
        <dbReference type="Proteomes" id="UP000299102"/>
    </source>
</evidence>
<evidence type="ECO:0000256" key="1">
    <source>
        <dbReference type="SAM" id="MobiDB-lite"/>
    </source>
</evidence>
<reference evidence="2 3" key="1">
    <citation type="journal article" date="2019" name="Commun. Biol.">
        <title>The bagworm genome reveals a unique fibroin gene that provides high tensile strength.</title>
        <authorList>
            <person name="Kono N."/>
            <person name="Nakamura H."/>
            <person name="Ohtoshi R."/>
            <person name="Tomita M."/>
            <person name="Numata K."/>
            <person name="Arakawa K."/>
        </authorList>
    </citation>
    <scope>NUCLEOTIDE SEQUENCE [LARGE SCALE GENOMIC DNA]</scope>
</reference>
<accession>A0A4C1XA89</accession>
<dbReference type="AlphaFoldDB" id="A0A4C1XA89"/>
<feature type="compositionally biased region" description="Polar residues" evidence="1">
    <location>
        <begin position="1"/>
        <end position="18"/>
    </location>
</feature>
<organism evidence="2 3">
    <name type="scientific">Eumeta variegata</name>
    <name type="common">Bagworm moth</name>
    <name type="synonym">Eumeta japonica</name>
    <dbReference type="NCBI Taxonomy" id="151549"/>
    <lineage>
        <taxon>Eukaryota</taxon>
        <taxon>Metazoa</taxon>
        <taxon>Ecdysozoa</taxon>
        <taxon>Arthropoda</taxon>
        <taxon>Hexapoda</taxon>
        <taxon>Insecta</taxon>
        <taxon>Pterygota</taxon>
        <taxon>Neoptera</taxon>
        <taxon>Endopterygota</taxon>
        <taxon>Lepidoptera</taxon>
        <taxon>Glossata</taxon>
        <taxon>Ditrysia</taxon>
        <taxon>Tineoidea</taxon>
        <taxon>Psychidae</taxon>
        <taxon>Oiketicinae</taxon>
        <taxon>Eumeta</taxon>
    </lineage>
</organism>
<evidence type="ECO:0000313" key="2">
    <source>
        <dbReference type="EMBL" id="GBP59185.1"/>
    </source>
</evidence>